<evidence type="ECO:0000313" key="14">
    <source>
        <dbReference type="Proteomes" id="UP001328107"/>
    </source>
</evidence>
<keyword evidence="5" id="KW-0862">Zinc</keyword>
<keyword evidence="3" id="KW-0479">Metal-binding</keyword>
<dbReference type="InterPro" id="IPR049636">
    <property type="entry name" value="HNF4-like_DBD"/>
</dbReference>
<evidence type="ECO:0000256" key="10">
    <source>
        <dbReference type="ARBA" id="ARBA00023242"/>
    </source>
</evidence>
<keyword evidence="4" id="KW-0863">Zinc-finger</keyword>
<dbReference type="GO" id="GO:0005634">
    <property type="term" value="C:nucleus"/>
    <property type="evidence" value="ECO:0007669"/>
    <property type="project" value="UniProtKB-SubCell"/>
</dbReference>
<reference evidence="14" key="1">
    <citation type="submission" date="2022-10" db="EMBL/GenBank/DDBJ databases">
        <title>Genome assembly of Pristionchus species.</title>
        <authorList>
            <person name="Yoshida K."/>
            <person name="Sommer R.J."/>
        </authorList>
    </citation>
    <scope>NUCLEOTIDE SEQUENCE [LARGE SCALE GENOMIC DNA]</scope>
    <source>
        <strain evidence="14">RS5460</strain>
    </source>
</reference>
<feature type="region of interest" description="Disordered" evidence="11">
    <location>
        <begin position="280"/>
        <end position="300"/>
    </location>
</feature>
<organism evidence="13 14">
    <name type="scientific">Pristionchus mayeri</name>
    <dbReference type="NCBI Taxonomy" id="1317129"/>
    <lineage>
        <taxon>Eukaryota</taxon>
        <taxon>Metazoa</taxon>
        <taxon>Ecdysozoa</taxon>
        <taxon>Nematoda</taxon>
        <taxon>Chromadorea</taxon>
        <taxon>Rhabditida</taxon>
        <taxon>Rhabditina</taxon>
        <taxon>Diplogasteromorpha</taxon>
        <taxon>Diplogasteroidea</taxon>
        <taxon>Neodiplogasteridae</taxon>
        <taxon>Pristionchus</taxon>
    </lineage>
</organism>
<evidence type="ECO:0000313" key="13">
    <source>
        <dbReference type="EMBL" id="GMR33511.1"/>
    </source>
</evidence>
<dbReference type="SUPFAM" id="SSF57716">
    <property type="entry name" value="Glucocorticoid receptor-like (DNA-binding domain)"/>
    <property type="match status" value="1"/>
</dbReference>
<gene>
    <name evidence="13" type="ORF">PMAYCL1PPCAC_03706</name>
</gene>
<keyword evidence="6" id="KW-0805">Transcription regulation</keyword>
<keyword evidence="14" id="KW-1185">Reference proteome</keyword>
<evidence type="ECO:0000256" key="6">
    <source>
        <dbReference type="ARBA" id="ARBA00023015"/>
    </source>
</evidence>
<keyword evidence="9" id="KW-0675">Receptor</keyword>
<keyword evidence="10" id="KW-0539">Nucleus</keyword>
<dbReference type="Gene3D" id="3.30.50.10">
    <property type="entry name" value="Erythroid Transcription Factor GATA-1, subunit A"/>
    <property type="match status" value="1"/>
</dbReference>
<dbReference type="Proteomes" id="UP001328107">
    <property type="component" value="Unassembled WGS sequence"/>
</dbReference>
<feature type="domain" description="Nuclear receptor" evidence="12">
    <location>
        <begin position="341"/>
        <end position="421"/>
    </location>
</feature>
<dbReference type="InterPro" id="IPR001628">
    <property type="entry name" value="Znf_hrmn_rcpt"/>
</dbReference>
<proteinExistence type="inferred from homology"/>
<dbReference type="GO" id="GO:0003700">
    <property type="term" value="F:DNA-binding transcription factor activity"/>
    <property type="evidence" value="ECO:0007669"/>
    <property type="project" value="InterPro"/>
</dbReference>
<evidence type="ECO:0000256" key="7">
    <source>
        <dbReference type="ARBA" id="ARBA00023125"/>
    </source>
</evidence>
<keyword evidence="7" id="KW-0238">DNA-binding</keyword>
<evidence type="ECO:0000256" key="9">
    <source>
        <dbReference type="ARBA" id="ARBA00023170"/>
    </source>
</evidence>
<keyword evidence="8" id="KW-0804">Transcription</keyword>
<sequence length="482" mass="52125">MEPTDSLDWYSAGLHIVEEGEEHAAAAAAAAEKTQQQEESLSSVIGSAFSDMIPSEDCVMSGLMQQQQQQLLQPPVELQQQQLRHSVLQHTSDHTFVDDHRLHDPQHASRHIIQPTATHQDHAHHHQSVIVQPTVTSSTTGSSYGAHFPSFGLPSTTTASNLFLTPSFMGLSFPEFETSQLQYPVLSQPPPSLDLFDPNHWMGLVDKKSDGAARRPSFTEAIFPQMFGGQGILDFGCSAAAAAAASAAQQQQQQQQHSSLKSDPLDGLYLSPSLPSSLSSPLVPSSSLHHHQAPPTPKGLLLGGAGSGVVGTVSTGGYGGSTVIREAVLDMEKPEDREMTEQECQVCMATTANGLHFGARTCAACAAFFRRSVADAKQYQCKGSQRCTNSAKDGTGYRKICRACRLARCLQIGMQPENVQNKRFRKEDVMPGGIGDLVGKPMKTSIDSLLKMNFNQPFAAMGQMQLQAQSHLHQSAPQSFYC</sequence>
<dbReference type="InterPro" id="IPR013088">
    <property type="entry name" value="Znf_NHR/GATA"/>
</dbReference>
<dbReference type="GO" id="GO:0008270">
    <property type="term" value="F:zinc ion binding"/>
    <property type="evidence" value="ECO:0007669"/>
    <property type="project" value="UniProtKB-KW"/>
</dbReference>
<evidence type="ECO:0000256" key="11">
    <source>
        <dbReference type="SAM" id="MobiDB-lite"/>
    </source>
</evidence>
<evidence type="ECO:0000256" key="3">
    <source>
        <dbReference type="ARBA" id="ARBA00022723"/>
    </source>
</evidence>
<evidence type="ECO:0000256" key="2">
    <source>
        <dbReference type="ARBA" id="ARBA00005993"/>
    </source>
</evidence>
<protein>
    <recommendedName>
        <fullName evidence="12">Nuclear receptor domain-containing protein</fullName>
    </recommendedName>
</protein>
<evidence type="ECO:0000256" key="1">
    <source>
        <dbReference type="ARBA" id="ARBA00004123"/>
    </source>
</evidence>
<dbReference type="PANTHER" id="PTHR46397:SF3">
    <property type="entry name" value="NR LBD DOMAIN-CONTAINING PROTEIN-RELATED"/>
    <property type="match status" value="1"/>
</dbReference>
<comment type="caution">
    <text evidence="13">The sequence shown here is derived from an EMBL/GenBank/DDBJ whole genome shotgun (WGS) entry which is preliminary data.</text>
</comment>
<dbReference type="PANTHER" id="PTHR46397">
    <property type="entry name" value="NUCLEAR HORMONE RECEPTOR FAMILY-RELATED"/>
    <property type="match status" value="1"/>
</dbReference>
<evidence type="ECO:0000256" key="4">
    <source>
        <dbReference type="ARBA" id="ARBA00022771"/>
    </source>
</evidence>
<dbReference type="PROSITE" id="PS00031">
    <property type="entry name" value="NUCLEAR_REC_DBD_1"/>
    <property type="match status" value="1"/>
</dbReference>
<dbReference type="PRINTS" id="PR00047">
    <property type="entry name" value="STROIDFINGER"/>
</dbReference>
<accession>A0AAN4Z3X1</accession>
<comment type="similarity">
    <text evidence="2">Belongs to the nuclear hormone receptor family.</text>
</comment>
<evidence type="ECO:0000256" key="8">
    <source>
        <dbReference type="ARBA" id="ARBA00023163"/>
    </source>
</evidence>
<dbReference type="SMART" id="SM00399">
    <property type="entry name" value="ZnF_C4"/>
    <property type="match status" value="1"/>
</dbReference>
<feature type="non-terminal residue" evidence="13">
    <location>
        <position position="482"/>
    </location>
</feature>
<comment type="subcellular location">
    <subcellularLocation>
        <location evidence="1">Nucleus</location>
    </subcellularLocation>
</comment>
<evidence type="ECO:0000256" key="5">
    <source>
        <dbReference type="ARBA" id="ARBA00022833"/>
    </source>
</evidence>
<dbReference type="EMBL" id="BTRK01000001">
    <property type="protein sequence ID" value="GMR33511.1"/>
    <property type="molecule type" value="Genomic_DNA"/>
</dbReference>
<dbReference type="AlphaFoldDB" id="A0AAN4Z3X1"/>
<dbReference type="Pfam" id="PF00105">
    <property type="entry name" value="zf-C4"/>
    <property type="match status" value="1"/>
</dbReference>
<evidence type="ECO:0000259" key="12">
    <source>
        <dbReference type="PROSITE" id="PS51030"/>
    </source>
</evidence>
<name>A0AAN4Z3X1_9BILA</name>
<dbReference type="PROSITE" id="PS51030">
    <property type="entry name" value="NUCLEAR_REC_DBD_2"/>
    <property type="match status" value="1"/>
</dbReference>
<dbReference type="CDD" id="cd06960">
    <property type="entry name" value="NR_DBD_HNF4A"/>
    <property type="match status" value="1"/>
</dbReference>
<dbReference type="GO" id="GO:0000978">
    <property type="term" value="F:RNA polymerase II cis-regulatory region sequence-specific DNA binding"/>
    <property type="evidence" value="ECO:0007669"/>
    <property type="project" value="InterPro"/>
</dbReference>